<protein>
    <recommendedName>
        <fullName evidence="4">Peptidase A2 domain-containing protein</fullName>
    </recommendedName>
</protein>
<dbReference type="Gene3D" id="2.40.70.10">
    <property type="entry name" value="Acid Proteases"/>
    <property type="match status" value="1"/>
</dbReference>
<evidence type="ECO:0000313" key="6">
    <source>
        <dbReference type="Proteomes" id="UP000054359"/>
    </source>
</evidence>
<dbReference type="GO" id="GO:0004190">
    <property type="term" value="F:aspartic-type endopeptidase activity"/>
    <property type="evidence" value="ECO:0007669"/>
    <property type="project" value="InterPro"/>
</dbReference>
<gene>
    <name evidence="5" type="ORF">X975_11948</name>
</gene>
<dbReference type="InterPro" id="IPR021109">
    <property type="entry name" value="Peptidase_aspartic_dom_sf"/>
</dbReference>
<evidence type="ECO:0000256" key="3">
    <source>
        <dbReference type="SAM" id="MobiDB-lite"/>
    </source>
</evidence>
<feature type="region of interest" description="Disordered" evidence="3">
    <location>
        <begin position="1"/>
        <end position="20"/>
    </location>
</feature>
<evidence type="ECO:0000256" key="2">
    <source>
        <dbReference type="SAM" id="Coils"/>
    </source>
</evidence>
<organism evidence="5 6">
    <name type="scientific">Stegodyphus mimosarum</name>
    <name type="common">African social velvet spider</name>
    <dbReference type="NCBI Taxonomy" id="407821"/>
    <lineage>
        <taxon>Eukaryota</taxon>
        <taxon>Metazoa</taxon>
        <taxon>Ecdysozoa</taxon>
        <taxon>Arthropoda</taxon>
        <taxon>Chelicerata</taxon>
        <taxon>Arachnida</taxon>
        <taxon>Araneae</taxon>
        <taxon>Araneomorphae</taxon>
        <taxon>Entelegynae</taxon>
        <taxon>Eresoidea</taxon>
        <taxon>Eresidae</taxon>
        <taxon>Stegodyphus</taxon>
    </lineage>
</organism>
<dbReference type="Proteomes" id="UP000054359">
    <property type="component" value="Unassembled WGS sequence"/>
</dbReference>
<dbReference type="PROSITE" id="PS50175">
    <property type="entry name" value="ASP_PROT_RETROV"/>
    <property type="match status" value="1"/>
</dbReference>
<dbReference type="InterPro" id="IPR001995">
    <property type="entry name" value="Peptidase_A2_cat"/>
</dbReference>
<dbReference type="GO" id="GO:0006508">
    <property type="term" value="P:proteolysis"/>
    <property type="evidence" value="ECO:0007669"/>
    <property type="project" value="InterPro"/>
</dbReference>
<dbReference type="OMA" id="STIRCSI"/>
<reference evidence="5 6" key="1">
    <citation type="submission" date="2013-11" db="EMBL/GenBank/DDBJ databases">
        <title>Genome sequencing of Stegodyphus mimosarum.</title>
        <authorList>
            <person name="Bechsgaard J."/>
        </authorList>
    </citation>
    <scope>NUCLEOTIDE SEQUENCE [LARGE SCALE GENOMIC DNA]</scope>
</reference>
<feature type="coiled-coil region" evidence="2">
    <location>
        <begin position="20"/>
        <end position="83"/>
    </location>
</feature>
<evidence type="ECO:0000256" key="1">
    <source>
        <dbReference type="ARBA" id="ARBA00022801"/>
    </source>
</evidence>
<name>A0A087U4X4_STEMI</name>
<feature type="compositionally biased region" description="Basic and acidic residues" evidence="3">
    <location>
        <begin position="7"/>
        <end position="20"/>
    </location>
</feature>
<dbReference type="OrthoDB" id="6432823at2759"/>
<dbReference type="Gene3D" id="1.20.120.20">
    <property type="entry name" value="Apolipoprotein"/>
    <property type="match status" value="1"/>
</dbReference>
<dbReference type="EMBL" id="KK118186">
    <property type="protein sequence ID" value="KFM72413.1"/>
    <property type="molecule type" value="Genomic_DNA"/>
</dbReference>
<proteinExistence type="predicted"/>
<keyword evidence="2" id="KW-0175">Coiled coil</keyword>
<dbReference type="PANTHER" id="PTHR47331">
    <property type="entry name" value="PHD-TYPE DOMAIN-CONTAINING PROTEIN"/>
    <property type="match status" value="1"/>
</dbReference>
<dbReference type="CDD" id="cd00303">
    <property type="entry name" value="retropepsin_like"/>
    <property type="match status" value="1"/>
</dbReference>
<dbReference type="SUPFAM" id="SSF58113">
    <property type="entry name" value="Apolipoprotein A-I"/>
    <property type="match status" value="1"/>
</dbReference>
<keyword evidence="6" id="KW-1185">Reference proteome</keyword>
<sequence length="488" mass="55043">MKASQESVKEEMKAGQESVKEEMKAVQASVKDEMKAVKEEIACILENKFKAMEGRMDAVENKVENIEKKVSSVKEQIEESVDSVKEQIEGKVSAVEQRIEGRVSAVQHQSLGQLAVNFLAPCMAHMVINYSNPVTLALNFFFAVIVCLNAHTFTPLTSSQVVRSASETNQANSINSTVLNISSSFNKQVLLSTGIIYVKGADGTFISLRALLDSGSQNNFITKECMELLNLKRKKISASISGINGAVMSIKENAIATIANSTRDFIRTLHFFVVRKMTRITPARHLHIPDLKQLQSIGLANPEFYKPGPIHVLLSNEVFFDLLGTNRINKQDLILQQSVFGYIVSGSVRMPQQDNIDNYCGVVETMDHLSDNLRRFWEIEGVNDSKKVKSQEEEFCEKHFLRTHCRQDDGRYVVEMPIKEEGLSLLGDSRENASKRMNYLLKRFARNPAMKHLYEDFIEEYNKLGHSEEIAEEDNANFSYYLPHHGGF</sequence>
<accession>A0A087U4X4</accession>
<dbReference type="STRING" id="407821.A0A087U4X4"/>
<evidence type="ECO:0000313" key="5">
    <source>
        <dbReference type="EMBL" id="KFM72413.1"/>
    </source>
</evidence>
<feature type="non-terminal residue" evidence="5">
    <location>
        <position position="488"/>
    </location>
</feature>
<keyword evidence="1" id="KW-0378">Hydrolase</keyword>
<evidence type="ECO:0000259" key="4">
    <source>
        <dbReference type="PROSITE" id="PS50175"/>
    </source>
</evidence>
<dbReference type="AlphaFoldDB" id="A0A087U4X4"/>
<dbReference type="PANTHER" id="PTHR47331:SF1">
    <property type="entry name" value="GAG-LIKE PROTEIN"/>
    <property type="match status" value="1"/>
</dbReference>
<feature type="domain" description="Peptidase A2" evidence="4">
    <location>
        <begin position="208"/>
        <end position="247"/>
    </location>
</feature>